<comment type="caution">
    <text evidence="1">The sequence shown here is derived from an EMBL/GenBank/DDBJ whole genome shotgun (WGS) entry which is preliminary data.</text>
</comment>
<reference evidence="1 2" key="1">
    <citation type="submission" date="2018-09" db="EMBL/GenBank/DDBJ databases">
        <title>Cohnella cavernae sp. nov., isolated from a karst cave.</title>
        <authorList>
            <person name="Zhu H."/>
        </authorList>
    </citation>
    <scope>NUCLEOTIDE SEQUENCE [LARGE SCALE GENOMIC DNA]</scope>
    <source>
        <strain evidence="1 2">K2E09-144</strain>
    </source>
</reference>
<accession>A0A398CFH5</accession>
<organism evidence="1 2">
    <name type="scientific">Cohnella faecalis</name>
    <dbReference type="NCBI Taxonomy" id="2315694"/>
    <lineage>
        <taxon>Bacteria</taxon>
        <taxon>Bacillati</taxon>
        <taxon>Bacillota</taxon>
        <taxon>Bacilli</taxon>
        <taxon>Bacillales</taxon>
        <taxon>Paenibacillaceae</taxon>
        <taxon>Cohnella</taxon>
    </lineage>
</organism>
<keyword evidence="2" id="KW-1185">Reference proteome</keyword>
<gene>
    <name evidence="1" type="ORF">D3H35_27185</name>
</gene>
<proteinExistence type="predicted"/>
<dbReference type="EMBL" id="QXJM01000049">
    <property type="protein sequence ID" value="RIE00652.1"/>
    <property type="molecule type" value="Genomic_DNA"/>
</dbReference>
<name>A0A398CFH5_9BACL</name>
<dbReference type="OrthoDB" id="2629334at2"/>
<evidence type="ECO:0008006" key="3">
    <source>
        <dbReference type="Google" id="ProtNLM"/>
    </source>
</evidence>
<evidence type="ECO:0000313" key="1">
    <source>
        <dbReference type="EMBL" id="RIE00652.1"/>
    </source>
</evidence>
<dbReference type="RefSeq" id="WP_119152266.1">
    <property type="nucleotide sequence ID" value="NZ_JBHSOV010000034.1"/>
</dbReference>
<sequence>MISEEMLDKYRVEGTKVRVIRDALVQNDVVGIVVAWDDEFFLVRRPNRRVVKLGRGYKLQPADEPRPESEAILPEN</sequence>
<dbReference type="AlphaFoldDB" id="A0A398CFH5"/>
<dbReference type="Proteomes" id="UP000266340">
    <property type="component" value="Unassembled WGS sequence"/>
</dbReference>
<protein>
    <recommendedName>
        <fullName evidence="3">DUF2642 domain-containing protein</fullName>
    </recommendedName>
</protein>
<evidence type="ECO:0000313" key="2">
    <source>
        <dbReference type="Proteomes" id="UP000266340"/>
    </source>
</evidence>